<dbReference type="GO" id="GO:0043531">
    <property type="term" value="F:ADP binding"/>
    <property type="evidence" value="ECO:0007669"/>
    <property type="project" value="InterPro"/>
</dbReference>
<dbReference type="InterPro" id="IPR036388">
    <property type="entry name" value="WH-like_DNA-bd_sf"/>
</dbReference>
<organism evidence="7 8">
    <name type="scientific">Hibiscus syriacus</name>
    <name type="common">Rose of Sharon</name>
    <dbReference type="NCBI Taxonomy" id="106335"/>
    <lineage>
        <taxon>Eukaryota</taxon>
        <taxon>Viridiplantae</taxon>
        <taxon>Streptophyta</taxon>
        <taxon>Embryophyta</taxon>
        <taxon>Tracheophyta</taxon>
        <taxon>Spermatophyta</taxon>
        <taxon>Magnoliopsida</taxon>
        <taxon>eudicotyledons</taxon>
        <taxon>Gunneridae</taxon>
        <taxon>Pentapetalae</taxon>
        <taxon>rosids</taxon>
        <taxon>malvids</taxon>
        <taxon>Malvales</taxon>
        <taxon>Malvaceae</taxon>
        <taxon>Malvoideae</taxon>
        <taxon>Hibiscus</taxon>
    </lineage>
</organism>
<keyword evidence="8" id="KW-1185">Reference proteome</keyword>
<dbReference type="AlphaFoldDB" id="A0A6A2WPG5"/>
<evidence type="ECO:0000256" key="3">
    <source>
        <dbReference type="ARBA" id="ARBA00022821"/>
    </source>
</evidence>
<keyword evidence="1" id="KW-0433">Leucine-rich repeat</keyword>
<comment type="caution">
    <text evidence="7">The sequence shown here is derived from an EMBL/GenBank/DDBJ whole genome shotgun (WGS) entry which is preliminary data.</text>
</comment>
<dbReference type="Pfam" id="PF23559">
    <property type="entry name" value="WHD_DRP"/>
    <property type="match status" value="1"/>
</dbReference>
<dbReference type="GO" id="GO:0006952">
    <property type="term" value="P:defense response"/>
    <property type="evidence" value="ECO:0007669"/>
    <property type="project" value="UniProtKB-KW"/>
</dbReference>
<feature type="domain" description="Disease resistance protein winged helix" evidence="6">
    <location>
        <begin position="267"/>
        <end position="337"/>
    </location>
</feature>
<evidence type="ECO:0000259" key="6">
    <source>
        <dbReference type="Pfam" id="PF23559"/>
    </source>
</evidence>
<proteinExistence type="predicted"/>
<dbReference type="InterPro" id="IPR002182">
    <property type="entry name" value="NB-ARC"/>
</dbReference>
<dbReference type="EMBL" id="VEPZ02001699">
    <property type="protein sequence ID" value="KAE8662612.1"/>
    <property type="molecule type" value="Genomic_DNA"/>
</dbReference>
<name>A0A6A2WPG5_HIBSY</name>
<reference evidence="7" key="1">
    <citation type="submission" date="2019-09" db="EMBL/GenBank/DDBJ databases">
        <title>Draft genome information of white flower Hibiscus syriacus.</title>
        <authorList>
            <person name="Kim Y.-M."/>
        </authorList>
    </citation>
    <scope>NUCLEOTIDE SEQUENCE [LARGE SCALE GENOMIC DNA]</scope>
    <source>
        <strain evidence="7">YM2019G1</strain>
    </source>
</reference>
<evidence type="ECO:0000256" key="1">
    <source>
        <dbReference type="ARBA" id="ARBA00022614"/>
    </source>
</evidence>
<keyword evidence="4" id="KW-0175">Coiled coil</keyword>
<evidence type="ECO:0000256" key="4">
    <source>
        <dbReference type="SAM" id="Coils"/>
    </source>
</evidence>
<evidence type="ECO:0000259" key="5">
    <source>
        <dbReference type="Pfam" id="PF00931"/>
    </source>
</evidence>
<protein>
    <submittedName>
        <fullName evidence="7">Uncharacterized protein</fullName>
    </submittedName>
</protein>
<dbReference type="InterPro" id="IPR027417">
    <property type="entry name" value="P-loop_NTPase"/>
</dbReference>
<gene>
    <name evidence="7" type="ORF">F3Y22_tig00113279pilonHSYRG00088</name>
</gene>
<keyword evidence="3" id="KW-0611">Plant defense</keyword>
<dbReference type="Gene3D" id="1.10.10.10">
    <property type="entry name" value="Winged helix-like DNA-binding domain superfamily/Winged helix DNA-binding domain"/>
    <property type="match status" value="1"/>
</dbReference>
<accession>A0A6A2WPG5</accession>
<sequence length="470" mass="53620">MENMEPAVSIANCLGAPICEYWQYHRNFNDYVRNFKRIIDELNSKMKDIELQLKAELLQVGKVPKEGIKNWLENVKAMIGEAQDVETKEYKAPNASENLVIGSPNVGLYLPTSELVDDVWDRFFLEELGIPELSRSNGWKLVLTTRSVQVCKRMSCKDILVRPLSEEEALILFLNKVGPNIVQCARILPTLKLVVKECVCLPLRIVVVGGTLKGGDDHCIWKNALKELKGRIGMIEGVEAEVTECLKFSFDHLKDEKVKQCSLYCALYPEDFEIEKDELIECWIDEGFIDEMETGQEMKDKGNVYLKKLEDNCLLENGIKRFSRPCVKMHDAVRDMALSITNKDPIYYTSRPATNNVTKRQGMKGGCWESIVYGKLHDRDSEDMSLPNFELIITLLLQQNPMEKISNAFFVNVLSSVLNLSRTKKECLPDSISELKNLKILLLRTVASWLLKIKIFALTFEASKTEEVGY</sequence>
<dbReference type="PANTHER" id="PTHR33463:SF212">
    <property type="entry name" value="AND NB-ARC DOMAINS-CONTAINING DISEASE RESISTANCE PROTEIN, PUTATIVE-RELATED"/>
    <property type="match status" value="1"/>
</dbReference>
<evidence type="ECO:0000256" key="2">
    <source>
        <dbReference type="ARBA" id="ARBA00022737"/>
    </source>
</evidence>
<keyword evidence="2" id="KW-0677">Repeat</keyword>
<dbReference type="InterPro" id="IPR050905">
    <property type="entry name" value="Plant_NBS-LRR"/>
</dbReference>
<evidence type="ECO:0000313" key="7">
    <source>
        <dbReference type="EMBL" id="KAE8662612.1"/>
    </source>
</evidence>
<dbReference type="InterPro" id="IPR058922">
    <property type="entry name" value="WHD_DRP"/>
</dbReference>
<evidence type="ECO:0000313" key="8">
    <source>
        <dbReference type="Proteomes" id="UP000436088"/>
    </source>
</evidence>
<feature type="domain" description="NB-ARC" evidence="5">
    <location>
        <begin position="115"/>
        <end position="180"/>
    </location>
</feature>
<feature type="coiled-coil region" evidence="4">
    <location>
        <begin position="32"/>
        <end position="59"/>
    </location>
</feature>
<dbReference type="Proteomes" id="UP000436088">
    <property type="component" value="Unassembled WGS sequence"/>
</dbReference>
<dbReference type="Pfam" id="PF00931">
    <property type="entry name" value="NB-ARC"/>
    <property type="match status" value="1"/>
</dbReference>
<dbReference type="PANTHER" id="PTHR33463">
    <property type="entry name" value="NB-ARC DOMAIN-CONTAINING PROTEIN-RELATED"/>
    <property type="match status" value="1"/>
</dbReference>
<dbReference type="SUPFAM" id="SSF52540">
    <property type="entry name" value="P-loop containing nucleoside triphosphate hydrolases"/>
    <property type="match status" value="1"/>
</dbReference>
<dbReference type="FunFam" id="1.10.10.10:FF:000322">
    <property type="entry name" value="Probable disease resistance protein At1g63360"/>
    <property type="match status" value="1"/>
</dbReference>